<keyword evidence="2" id="KW-0808">Transferase</keyword>
<evidence type="ECO:0000313" key="2">
    <source>
        <dbReference type="EMBL" id="KPW10924.1"/>
    </source>
</evidence>
<reference evidence="2 3" key="1">
    <citation type="submission" date="2015-09" db="EMBL/GenBank/DDBJ databases">
        <title>Genome announcement of multiple Pseudomonas syringae strains.</title>
        <authorList>
            <person name="Thakur S."/>
            <person name="Wang P.W."/>
            <person name="Gong Y."/>
            <person name="Weir B.S."/>
            <person name="Guttman D.S."/>
        </authorList>
    </citation>
    <scope>NUCLEOTIDE SEQUENCE [LARGE SCALE GENOMIC DNA]</scope>
    <source>
        <strain evidence="2 3">ICMP2802</strain>
    </source>
</reference>
<dbReference type="Proteomes" id="UP000050297">
    <property type="component" value="Unassembled WGS sequence"/>
</dbReference>
<name>A0A0P9HG45_PSESX</name>
<dbReference type="GO" id="GO:0005737">
    <property type="term" value="C:cytoplasm"/>
    <property type="evidence" value="ECO:0007669"/>
    <property type="project" value="TreeGrafter"/>
</dbReference>
<dbReference type="InterPro" id="IPR000182">
    <property type="entry name" value="GNAT_dom"/>
</dbReference>
<gene>
    <name evidence="2" type="ORF">ALO91_00158</name>
</gene>
<dbReference type="PATRIC" id="fig|199198.5.peg.222"/>
<dbReference type="Pfam" id="PF13302">
    <property type="entry name" value="Acetyltransf_3"/>
    <property type="match status" value="1"/>
</dbReference>
<dbReference type="InterPro" id="IPR016181">
    <property type="entry name" value="Acyl_CoA_acyltransferase"/>
</dbReference>
<dbReference type="PANTHER" id="PTHR43441:SF3">
    <property type="entry name" value="ACETYLTRANSFERASE"/>
    <property type="match status" value="1"/>
</dbReference>
<evidence type="ECO:0000313" key="3">
    <source>
        <dbReference type="Proteomes" id="UP000050297"/>
    </source>
</evidence>
<dbReference type="PANTHER" id="PTHR43441">
    <property type="entry name" value="RIBOSOMAL-PROTEIN-SERINE ACETYLTRANSFERASE"/>
    <property type="match status" value="1"/>
</dbReference>
<dbReference type="AlphaFoldDB" id="A0A0P9HG45"/>
<feature type="domain" description="N-acetyltransferase" evidence="1">
    <location>
        <begin position="29"/>
        <end position="183"/>
    </location>
</feature>
<protein>
    <submittedName>
        <fullName evidence="2">GCN5-related N-acetyltransferase</fullName>
    </submittedName>
</protein>
<dbReference type="EMBL" id="LJPM01000539">
    <property type="protein sequence ID" value="KPW10924.1"/>
    <property type="molecule type" value="Genomic_DNA"/>
</dbReference>
<dbReference type="Gene3D" id="3.40.630.30">
    <property type="match status" value="1"/>
</dbReference>
<dbReference type="InterPro" id="IPR051908">
    <property type="entry name" value="Ribosomal_N-acetyltransferase"/>
</dbReference>
<comment type="caution">
    <text evidence="2">The sequence shown here is derived from an EMBL/GenBank/DDBJ whole genome shotgun (WGS) entry which is preliminary data.</text>
</comment>
<dbReference type="GO" id="GO:1990189">
    <property type="term" value="F:protein N-terminal-serine acetyltransferase activity"/>
    <property type="evidence" value="ECO:0007669"/>
    <property type="project" value="TreeGrafter"/>
</dbReference>
<evidence type="ECO:0000259" key="1">
    <source>
        <dbReference type="PROSITE" id="PS51186"/>
    </source>
</evidence>
<accession>A0A0P9HG45</accession>
<organism evidence="2 3">
    <name type="scientific">Pseudomonas syringae pv. aceris</name>
    <dbReference type="NCBI Taxonomy" id="199198"/>
    <lineage>
        <taxon>Bacteria</taxon>
        <taxon>Pseudomonadati</taxon>
        <taxon>Pseudomonadota</taxon>
        <taxon>Gammaproteobacteria</taxon>
        <taxon>Pseudomonadales</taxon>
        <taxon>Pseudomonadaceae</taxon>
        <taxon>Pseudomonas</taxon>
        <taxon>Pseudomonas syringae</taxon>
    </lineage>
</organism>
<sequence length="187" mass="20847">MSMTESNLLPAEIQTERLLIRVAKPGDGIVFNQAVAESAEHLQKWLAWATPTPGIDQSELICRHAYARFLLNEDLRALLFLKNNGALVGSSGLHNANWQLRSFEVGYWGRTQYLGAGLISEGVAALVSYALDNLMANRVLLTMDERNLASQRLAERVGFEYEGTLRHDRMSIQGGLRNTRVYSIIGN</sequence>
<proteinExistence type="predicted"/>
<dbReference type="GO" id="GO:0008999">
    <property type="term" value="F:protein-N-terminal-alanine acetyltransferase activity"/>
    <property type="evidence" value="ECO:0007669"/>
    <property type="project" value="TreeGrafter"/>
</dbReference>
<dbReference type="SUPFAM" id="SSF55729">
    <property type="entry name" value="Acyl-CoA N-acyltransferases (Nat)"/>
    <property type="match status" value="1"/>
</dbReference>
<dbReference type="PROSITE" id="PS51186">
    <property type="entry name" value="GNAT"/>
    <property type="match status" value="1"/>
</dbReference>